<feature type="domain" description="Hexokinase C-terminal" evidence="14">
    <location>
        <begin position="210"/>
        <end position="454"/>
    </location>
</feature>
<dbReference type="PROSITE" id="PS51748">
    <property type="entry name" value="HEXOKINASE_2"/>
    <property type="match status" value="1"/>
</dbReference>
<sequence>MHQPDLSIILDELQRDFEVSTEKMQAIVSHFIQEMQKGLDVEGATVAMIPSFVTGRPTGSEKGKYLAIDLGGTHLRVCEVDLQGNSQFAIHQQKYTVPIALKTGDIRDLCDFIADCVDSFISDKDRSYGDETLQLGFTFSFPIWQTSINRGTLKQWTKGYKCENAVGKDIAVIMQDAFLRKNVPVNVAAIVNDTVGTMMALGYSRPETAMGVILGTGTNACYYEKIAHIKKWTGGDVPFEDMVINIEWGSFDNERTILPMTIYDNKLDRESINPRQQIFEKMLSGMYLGEIARNVLTHGIDRGLLFGGESSAELNRQWSFETSYLSSIQTDNTPDLAGTKHILQDVLGLPHTSLEDRKVVQSLAEWIGLRAARLSACGLAAVLHHARAFEQSAATDAPDVVIGIDGSLFEHYPGFDSNMMQALKELLPAETVSRVSFEHARDGSGLGAAIIAMMSHKAALVQHQQQQQQQEKEEQPQDQ</sequence>
<dbReference type="UniPathway" id="UPA00109">
    <property type="reaction ID" value="UER00180"/>
</dbReference>
<evidence type="ECO:0000256" key="2">
    <source>
        <dbReference type="ARBA" id="ARBA00005028"/>
    </source>
</evidence>
<evidence type="ECO:0000256" key="7">
    <source>
        <dbReference type="ARBA" id="ARBA00022840"/>
    </source>
</evidence>
<dbReference type="OMA" id="IAMMSHK"/>
<dbReference type="CDD" id="cd24018">
    <property type="entry name" value="ASKHA_NBD_HK_fungi"/>
    <property type="match status" value="1"/>
</dbReference>
<dbReference type="EC" id="2.7.1.-" evidence="12"/>
<dbReference type="FunFam" id="3.40.367.20:FF:000005">
    <property type="entry name" value="Phosphotransferase"/>
    <property type="match status" value="1"/>
</dbReference>
<dbReference type="Pfam" id="PF00349">
    <property type="entry name" value="Hexokinase_1"/>
    <property type="match status" value="1"/>
</dbReference>
<evidence type="ECO:0000256" key="6">
    <source>
        <dbReference type="ARBA" id="ARBA00022777"/>
    </source>
</evidence>
<comment type="similarity">
    <text evidence="3 12">Belongs to the hexokinase family.</text>
</comment>
<dbReference type="PANTHER" id="PTHR19443">
    <property type="entry name" value="HEXOKINASE"/>
    <property type="match status" value="1"/>
</dbReference>
<evidence type="ECO:0000256" key="1">
    <source>
        <dbReference type="ARBA" id="ARBA00004888"/>
    </source>
</evidence>
<evidence type="ECO:0000256" key="3">
    <source>
        <dbReference type="ARBA" id="ARBA00009225"/>
    </source>
</evidence>
<comment type="caution">
    <text evidence="15">The sequence shown here is derived from an EMBL/GenBank/DDBJ whole genome shotgun (WGS) entry which is preliminary data.</text>
</comment>
<evidence type="ECO:0000256" key="10">
    <source>
        <dbReference type="ARBA" id="ARBA00047905"/>
    </source>
</evidence>
<dbReference type="GO" id="GO:0006006">
    <property type="term" value="P:glucose metabolic process"/>
    <property type="evidence" value="ECO:0007669"/>
    <property type="project" value="TreeGrafter"/>
</dbReference>
<comment type="pathway">
    <text evidence="2">Carbohydrate metabolism; hexose metabolism.</text>
</comment>
<dbReference type="GO" id="GO:0005739">
    <property type="term" value="C:mitochondrion"/>
    <property type="evidence" value="ECO:0007669"/>
    <property type="project" value="TreeGrafter"/>
</dbReference>
<dbReference type="InterPro" id="IPR001312">
    <property type="entry name" value="Hexokinase"/>
</dbReference>
<evidence type="ECO:0000256" key="11">
    <source>
        <dbReference type="ARBA" id="ARBA00048160"/>
    </source>
</evidence>
<dbReference type="GO" id="GO:0005524">
    <property type="term" value="F:ATP binding"/>
    <property type="evidence" value="ECO:0007669"/>
    <property type="project" value="UniProtKB-UniRule"/>
</dbReference>
<reference evidence="15 16" key="1">
    <citation type="submission" date="2016-07" db="EMBL/GenBank/DDBJ databases">
        <title>Pervasive Adenine N6-methylation of Active Genes in Fungi.</title>
        <authorList>
            <consortium name="DOE Joint Genome Institute"/>
            <person name="Mondo S.J."/>
            <person name="Dannebaum R.O."/>
            <person name="Kuo R.C."/>
            <person name="Labutti K."/>
            <person name="Haridas S."/>
            <person name="Kuo A."/>
            <person name="Salamov A."/>
            <person name="Ahrendt S.R."/>
            <person name="Lipzen A."/>
            <person name="Sullivan W."/>
            <person name="Andreopoulos W.B."/>
            <person name="Clum A."/>
            <person name="Lindquist E."/>
            <person name="Daum C."/>
            <person name="Ramamoorthy G.K."/>
            <person name="Gryganskyi A."/>
            <person name="Culley D."/>
            <person name="Magnuson J.K."/>
            <person name="James T.Y."/>
            <person name="O'Malley M.A."/>
            <person name="Stajich J.E."/>
            <person name="Spatafora J.W."/>
            <person name="Visel A."/>
            <person name="Grigoriev I.V."/>
        </authorList>
    </citation>
    <scope>NUCLEOTIDE SEQUENCE [LARGE SCALE GENOMIC DNA]</scope>
    <source>
        <strain evidence="15 16">NRRL 2496</strain>
    </source>
</reference>
<dbReference type="AlphaFoldDB" id="A0A1X2H4N4"/>
<name>A0A1X2H4N4_SYNRA</name>
<evidence type="ECO:0000313" key="16">
    <source>
        <dbReference type="Proteomes" id="UP000242180"/>
    </source>
</evidence>
<organism evidence="15 16">
    <name type="scientific">Syncephalastrum racemosum</name>
    <name type="common">Filamentous fungus</name>
    <dbReference type="NCBI Taxonomy" id="13706"/>
    <lineage>
        <taxon>Eukaryota</taxon>
        <taxon>Fungi</taxon>
        <taxon>Fungi incertae sedis</taxon>
        <taxon>Mucoromycota</taxon>
        <taxon>Mucoromycotina</taxon>
        <taxon>Mucoromycetes</taxon>
        <taxon>Mucorales</taxon>
        <taxon>Syncephalastraceae</taxon>
        <taxon>Syncephalastrum</taxon>
    </lineage>
</organism>
<keyword evidence="8 12" id="KW-0324">Glycolysis</keyword>
<keyword evidence="16" id="KW-1185">Reference proteome</keyword>
<dbReference type="PRINTS" id="PR00475">
    <property type="entry name" value="HEXOKINASE"/>
</dbReference>
<dbReference type="OrthoDB" id="419537at2759"/>
<feature type="domain" description="Hexokinase N-terminal" evidence="13">
    <location>
        <begin position="10"/>
        <end position="203"/>
    </location>
</feature>
<dbReference type="GO" id="GO:0008865">
    <property type="term" value="F:fructokinase activity"/>
    <property type="evidence" value="ECO:0007669"/>
    <property type="project" value="TreeGrafter"/>
</dbReference>
<evidence type="ECO:0000259" key="14">
    <source>
        <dbReference type="Pfam" id="PF03727"/>
    </source>
</evidence>
<dbReference type="InParanoid" id="A0A1X2H4N4"/>
<evidence type="ECO:0000256" key="9">
    <source>
        <dbReference type="ARBA" id="ARBA00044613"/>
    </source>
</evidence>
<keyword evidence="6 12" id="KW-0418">Kinase</keyword>
<evidence type="ECO:0000256" key="12">
    <source>
        <dbReference type="RuleBase" id="RU362007"/>
    </source>
</evidence>
<protein>
    <recommendedName>
        <fullName evidence="12">Phosphotransferase</fullName>
        <ecNumber evidence="12">2.7.1.-</ecNumber>
    </recommendedName>
</protein>
<evidence type="ECO:0000256" key="4">
    <source>
        <dbReference type="ARBA" id="ARBA00022679"/>
    </source>
</evidence>
<dbReference type="Gene3D" id="3.30.420.40">
    <property type="match status" value="1"/>
</dbReference>
<dbReference type="InterPro" id="IPR043129">
    <property type="entry name" value="ATPase_NBD"/>
</dbReference>
<dbReference type="Gene3D" id="3.40.367.20">
    <property type="match status" value="1"/>
</dbReference>
<dbReference type="EMBL" id="MCGN01000009">
    <property type="protein sequence ID" value="ORY93331.1"/>
    <property type="molecule type" value="Genomic_DNA"/>
</dbReference>
<evidence type="ECO:0000259" key="13">
    <source>
        <dbReference type="Pfam" id="PF00349"/>
    </source>
</evidence>
<dbReference type="Pfam" id="PF03727">
    <property type="entry name" value="Hexokinase_2"/>
    <property type="match status" value="1"/>
</dbReference>
<comment type="catalytic activity">
    <reaction evidence="9">
        <text>a D-hexose + ATP = a D-hexose 6-phosphate + ADP + H(+)</text>
        <dbReference type="Rhea" id="RHEA:22740"/>
        <dbReference type="ChEBI" id="CHEBI:4194"/>
        <dbReference type="ChEBI" id="CHEBI:15378"/>
        <dbReference type="ChEBI" id="CHEBI:30616"/>
        <dbReference type="ChEBI" id="CHEBI:229467"/>
        <dbReference type="ChEBI" id="CHEBI:456216"/>
        <dbReference type="EC" id="2.7.1.1"/>
    </reaction>
    <physiologicalReaction direction="left-to-right" evidence="9">
        <dbReference type="Rhea" id="RHEA:22741"/>
    </physiologicalReaction>
</comment>
<dbReference type="GO" id="GO:0001678">
    <property type="term" value="P:intracellular glucose homeostasis"/>
    <property type="evidence" value="ECO:0007669"/>
    <property type="project" value="InterPro"/>
</dbReference>
<comment type="catalytic activity">
    <reaction evidence="11">
        <text>D-glucose + ATP = D-glucose 6-phosphate + ADP + H(+)</text>
        <dbReference type="Rhea" id="RHEA:17825"/>
        <dbReference type="ChEBI" id="CHEBI:4167"/>
        <dbReference type="ChEBI" id="CHEBI:15378"/>
        <dbReference type="ChEBI" id="CHEBI:30616"/>
        <dbReference type="ChEBI" id="CHEBI:61548"/>
        <dbReference type="ChEBI" id="CHEBI:456216"/>
        <dbReference type="EC" id="2.7.1.1"/>
    </reaction>
    <physiologicalReaction direction="left-to-right" evidence="11">
        <dbReference type="Rhea" id="RHEA:17826"/>
    </physiologicalReaction>
</comment>
<comment type="pathway">
    <text evidence="1">Carbohydrate degradation; glycolysis; D-glyceraldehyde 3-phosphate and glycerone phosphate from D-glucose: step 1/4.</text>
</comment>
<keyword evidence="4 12" id="KW-0808">Transferase</keyword>
<gene>
    <name evidence="15" type="ORF">BCR43DRAFT_565924</name>
</gene>
<evidence type="ECO:0000256" key="8">
    <source>
        <dbReference type="ARBA" id="ARBA00023152"/>
    </source>
</evidence>
<dbReference type="InterPro" id="IPR022673">
    <property type="entry name" value="Hexokinase_C"/>
</dbReference>
<dbReference type="PANTHER" id="PTHR19443:SF30">
    <property type="entry name" value="GLUCOKINASE-1-RELATED"/>
    <property type="match status" value="1"/>
</dbReference>
<dbReference type="FunCoup" id="A0A1X2H4N4">
    <property type="interactions" value="313"/>
</dbReference>
<dbReference type="STRING" id="13706.A0A1X2H4N4"/>
<dbReference type="InterPro" id="IPR022672">
    <property type="entry name" value="Hexokinase_N"/>
</dbReference>
<dbReference type="GO" id="GO:0004340">
    <property type="term" value="F:glucokinase activity"/>
    <property type="evidence" value="ECO:0007669"/>
    <property type="project" value="TreeGrafter"/>
</dbReference>
<dbReference type="SUPFAM" id="SSF53067">
    <property type="entry name" value="Actin-like ATPase domain"/>
    <property type="match status" value="2"/>
</dbReference>
<comment type="catalytic activity">
    <reaction evidence="10">
        <text>D-fructose + ATP = D-fructose 6-phosphate + ADP + H(+)</text>
        <dbReference type="Rhea" id="RHEA:16125"/>
        <dbReference type="ChEBI" id="CHEBI:15378"/>
        <dbReference type="ChEBI" id="CHEBI:30616"/>
        <dbReference type="ChEBI" id="CHEBI:37721"/>
        <dbReference type="ChEBI" id="CHEBI:61527"/>
        <dbReference type="ChEBI" id="CHEBI:456216"/>
        <dbReference type="EC" id="2.7.1.1"/>
    </reaction>
    <physiologicalReaction direction="left-to-right" evidence="10">
        <dbReference type="Rhea" id="RHEA:16126"/>
    </physiologicalReaction>
</comment>
<dbReference type="GO" id="GO:0005829">
    <property type="term" value="C:cytosol"/>
    <property type="evidence" value="ECO:0007669"/>
    <property type="project" value="TreeGrafter"/>
</dbReference>
<accession>A0A1X2H4N4</accession>
<proteinExistence type="inferred from homology"/>
<keyword evidence="7 12" id="KW-0067">ATP-binding</keyword>
<evidence type="ECO:0000313" key="15">
    <source>
        <dbReference type="EMBL" id="ORY93331.1"/>
    </source>
</evidence>
<dbReference type="GO" id="GO:0006096">
    <property type="term" value="P:glycolytic process"/>
    <property type="evidence" value="ECO:0007669"/>
    <property type="project" value="UniProtKB-UniPathway"/>
</dbReference>
<dbReference type="Gene3D" id="1.10.287.1250">
    <property type="match status" value="1"/>
</dbReference>
<keyword evidence="5 12" id="KW-0547">Nucleotide-binding</keyword>
<dbReference type="GO" id="GO:0005536">
    <property type="term" value="F:D-glucose binding"/>
    <property type="evidence" value="ECO:0007669"/>
    <property type="project" value="InterPro"/>
</dbReference>
<dbReference type="Proteomes" id="UP000242180">
    <property type="component" value="Unassembled WGS sequence"/>
</dbReference>
<evidence type="ECO:0000256" key="5">
    <source>
        <dbReference type="ARBA" id="ARBA00022741"/>
    </source>
</evidence>
<dbReference type="FunFam" id="3.30.420.40:FF:000805">
    <property type="entry name" value="Hexokinase-2"/>
    <property type="match status" value="1"/>
</dbReference>